<reference evidence="1 2" key="1">
    <citation type="submission" date="2022-01" db="EMBL/GenBank/DDBJ databases">
        <title>Collection of gut derived symbiotic bacterial strains cultured from healthy donors.</title>
        <authorList>
            <person name="Lin H."/>
            <person name="Kohout C."/>
            <person name="Waligurski E."/>
            <person name="Pamer E.G."/>
        </authorList>
    </citation>
    <scope>NUCLEOTIDE SEQUENCE [LARGE SCALE GENOMIC DNA]</scope>
    <source>
        <strain evidence="1 2">DFI.3.7</strain>
    </source>
</reference>
<sequence>MTEKPAAEEYVYYIGKIRFIVTPVYKETGELMRDILLKLMLADLEPV</sequence>
<keyword evidence="2" id="KW-1185">Reference proteome</keyword>
<proteinExistence type="predicted"/>
<name>A0ABS9M5T2_9FIRM</name>
<protein>
    <submittedName>
        <fullName evidence="1">Uncharacterized protein</fullName>
    </submittedName>
</protein>
<accession>A0ABS9M5T2</accession>
<gene>
    <name evidence="1" type="ORF">L0P79_03560</name>
</gene>
<organism evidence="1 2">
    <name type="scientific">Intestinimonas massiliensis</name>
    <name type="common">ex Afouda et al. 2020</name>
    <dbReference type="NCBI Taxonomy" id="1673721"/>
    <lineage>
        <taxon>Bacteria</taxon>
        <taxon>Bacillati</taxon>
        <taxon>Bacillota</taxon>
        <taxon>Clostridia</taxon>
        <taxon>Eubacteriales</taxon>
        <taxon>Intestinimonas</taxon>
    </lineage>
</organism>
<dbReference type="Proteomes" id="UP001200313">
    <property type="component" value="Unassembled WGS sequence"/>
</dbReference>
<evidence type="ECO:0000313" key="1">
    <source>
        <dbReference type="EMBL" id="MCG4526147.1"/>
    </source>
</evidence>
<comment type="caution">
    <text evidence="1">The sequence shown here is derived from an EMBL/GenBank/DDBJ whole genome shotgun (WGS) entry which is preliminary data.</text>
</comment>
<evidence type="ECO:0000313" key="2">
    <source>
        <dbReference type="Proteomes" id="UP001200313"/>
    </source>
</evidence>
<dbReference type="RefSeq" id="WP_238073218.1">
    <property type="nucleotide sequence ID" value="NZ_JAKNJB010000004.1"/>
</dbReference>
<dbReference type="EMBL" id="JAKNJB010000004">
    <property type="protein sequence ID" value="MCG4526147.1"/>
    <property type="molecule type" value="Genomic_DNA"/>
</dbReference>